<keyword evidence="3" id="KW-1185">Reference proteome</keyword>
<name>A0A398CRT8_9BACL</name>
<dbReference type="OrthoDB" id="9782395at2"/>
<sequence>MSSGKKKNVWLKRFAWLAAVGILAIAVWCGTLYSIIVRFDGIPNSGTPVQADVGIVLGATLWNDKPSPGLQERLDHALTLYRQGAFKQFIVTGGLDDNGATLTEAAGMRNYLVLQGVPEADIALDTESRSTYENLLFAKAIMDKRQWKSAVIVTHRYHGSRAGSIAKQLGYSPVQVSVTDSKVLKLSYHKTREVLAYTKWLLDKARMSFG</sequence>
<proteinExistence type="predicted"/>
<dbReference type="PANTHER" id="PTHR30336">
    <property type="entry name" value="INNER MEMBRANE PROTEIN, PROBABLE PERMEASE"/>
    <property type="match status" value="1"/>
</dbReference>
<evidence type="ECO:0000259" key="1">
    <source>
        <dbReference type="Pfam" id="PF02698"/>
    </source>
</evidence>
<accession>A0A398CRT8</accession>
<dbReference type="InterPro" id="IPR051599">
    <property type="entry name" value="Cell_Envelope_Assoc"/>
</dbReference>
<dbReference type="Pfam" id="PF02698">
    <property type="entry name" value="DUF218"/>
    <property type="match status" value="1"/>
</dbReference>
<dbReference type="Gene3D" id="3.40.50.620">
    <property type="entry name" value="HUPs"/>
    <property type="match status" value="1"/>
</dbReference>
<dbReference type="GO" id="GO:0005886">
    <property type="term" value="C:plasma membrane"/>
    <property type="evidence" value="ECO:0007669"/>
    <property type="project" value="TreeGrafter"/>
</dbReference>
<dbReference type="CDD" id="cd06259">
    <property type="entry name" value="YdcF-like"/>
    <property type="match status" value="1"/>
</dbReference>
<dbReference type="Proteomes" id="UP000266340">
    <property type="component" value="Unassembled WGS sequence"/>
</dbReference>
<gene>
    <name evidence="2" type="ORF">D3H35_04600</name>
</gene>
<evidence type="ECO:0000313" key="3">
    <source>
        <dbReference type="Proteomes" id="UP000266340"/>
    </source>
</evidence>
<dbReference type="InterPro" id="IPR003848">
    <property type="entry name" value="DUF218"/>
</dbReference>
<reference evidence="2 3" key="1">
    <citation type="submission" date="2018-09" db="EMBL/GenBank/DDBJ databases">
        <title>Cohnella cavernae sp. nov., isolated from a karst cave.</title>
        <authorList>
            <person name="Zhu H."/>
        </authorList>
    </citation>
    <scope>NUCLEOTIDE SEQUENCE [LARGE SCALE GENOMIC DNA]</scope>
    <source>
        <strain evidence="2 3">K2E09-144</strain>
    </source>
</reference>
<dbReference type="PANTHER" id="PTHR30336:SF20">
    <property type="entry name" value="DUF218 DOMAIN-CONTAINING PROTEIN"/>
    <property type="match status" value="1"/>
</dbReference>
<organism evidence="2 3">
    <name type="scientific">Cohnella faecalis</name>
    <dbReference type="NCBI Taxonomy" id="2315694"/>
    <lineage>
        <taxon>Bacteria</taxon>
        <taxon>Bacillati</taxon>
        <taxon>Bacillota</taxon>
        <taxon>Bacilli</taxon>
        <taxon>Bacillales</taxon>
        <taxon>Paenibacillaceae</taxon>
        <taxon>Cohnella</taxon>
    </lineage>
</organism>
<protein>
    <submittedName>
        <fullName evidence="2">YdcF family protein</fullName>
    </submittedName>
</protein>
<feature type="domain" description="DUF218" evidence="1">
    <location>
        <begin position="52"/>
        <end position="188"/>
    </location>
</feature>
<comment type="caution">
    <text evidence="2">The sequence shown here is derived from an EMBL/GenBank/DDBJ whole genome shotgun (WGS) entry which is preliminary data.</text>
</comment>
<evidence type="ECO:0000313" key="2">
    <source>
        <dbReference type="EMBL" id="RIE04900.1"/>
    </source>
</evidence>
<dbReference type="AlphaFoldDB" id="A0A398CRT8"/>
<dbReference type="InterPro" id="IPR014729">
    <property type="entry name" value="Rossmann-like_a/b/a_fold"/>
</dbReference>
<dbReference type="EMBL" id="QXJM01000023">
    <property type="protein sequence ID" value="RIE04900.1"/>
    <property type="molecule type" value="Genomic_DNA"/>
</dbReference>